<comment type="caution">
    <text evidence="1">The sequence shown here is derived from an EMBL/GenBank/DDBJ whole genome shotgun (WGS) entry which is preliminary data.</text>
</comment>
<dbReference type="Proteomes" id="UP001239111">
    <property type="component" value="Chromosome 3"/>
</dbReference>
<keyword evidence="2" id="KW-1185">Reference proteome</keyword>
<protein>
    <submittedName>
        <fullName evidence="1">Uncharacterized protein</fullName>
    </submittedName>
</protein>
<reference evidence="1" key="1">
    <citation type="submission" date="2023-04" db="EMBL/GenBank/DDBJ databases">
        <title>A chromosome-level genome assembly of the parasitoid wasp Eretmocerus hayati.</title>
        <authorList>
            <person name="Zhong Y."/>
            <person name="Liu S."/>
            <person name="Liu Y."/>
        </authorList>
    </citation>
    <scope>NUCLEOTIDE SEQUENCE</scope>
    <source>
        <strain evidence="1">ZJU_SS_LIU_2023</strain>
    </source>
</reference>
<dbReference type="EMBL" id="CM056743">
    <property type="protein sequence ID" value="KAJ8671283.1"/>
    <property type="molecule type" value="Genomic_DNA"/>
</dbReference>
<sequence>MVGKSEQLLKYSNTTNKDINPLHHKIAGKLSSPQVRPKVFAIVPLSKKSLFDGLEDESPLLEAFQPRQSARRLVLRPRSSSGHEPVNLKTKDEHVHSVPCQNIHNYEERSSNESLDLSSTRKTSTSWLDLDVIDESSANTRTHSLTPEPCSSANHLGSTKVNETFDRESETHSVSLQRTENLDISPLNQLEIGNLSHVKDGLRETVPGCSVDAPSLSYAAESPPCVNLSRCGYYTIPPVDSLHRYELNKTCIVPHLTIGRQGYGNVHFSDSFDIYGLNLDEI</sequence>
<accession>A0ACC2NKE1</accession>
<organism evidence="1 2">
    <name type="scientific">Eretmocerus hayati</name>
    <dbReference type="NCBI Taxonomy" id="131215"/>
    <lineage>
        <taxon>Eukaryota</taxon>
        <taxon>Metazoa</taxon>
        <taxon>Ecdysozoa</taxon>
        <taxon>Arthropoda</taxon>
        <taxon>Hexapoda</taxon>
        <taxon>Insecta</taxon>
        <taxon>Pterygota</taxon>
        <taxon>Neoptera</taxon>
        <taxon>Endopterygota</taxon>
        <taxon>Hymenoptera</taxon>
        <taxon>Apocrita</taxon>
        <taxon>Proctotrupomorpha</taxon>
        <taxon>Chalcidoidea</taxon>
        <taxon>Aphelinidae</taxon>
        <taxon>Aphelininae</taxon>
        <taxon>Eretmocerus</taxon>
    </lineage>
</organism>
<evidence type="ECO:0000313" key="1">
    <source>
        <dbReference type="EMBL" id="KAJ8671283.1"/>
    </source>
</evidence>
<feature type="non-terminal residue" evidence="1">
    <location>
        <position position="282"/>
    </location>
</feature>
<proteinExistence type="predicted"/>
<name>A0ACC2NKE1_9HYME</name>
<evidence type="ECO:0000313" key="2">
    <source>
        <dbReference type="Proteomes" id="UP001239111"/>
    </source>
</evidence>
<gene>
    <name evidence="1" type="ORF">QAD02_002542</name>
</gene>